<reference evidence="1 2" key="1">
    <citation type="submission" date="2018-11" db="EMBL/GenBank/DDBJ databases">
        <title>Novel bacteria species description.</title>
        <authorList>
            <person name="Han J.-H."/>
        </authorList>
    </citation>
    <scope>NUCLEOTIDE SEQUENCE [LARGE SCALE GENOMIC DNA]</scope>
    <source>
        <strain evidence="1 2">KCTC23259</strain>
    </source>
</reference>
<organism evidence="1 2">
    <name type="scientific">Lacihabitans soyangensis</name>
    <dbReference type="NCBI Taxonomy" id="869394"/>
    <lineage>
        <taxon>Bacteria</taxon>
        <taxon>Pseudomonadati</taxon>
        <taxon>Bacteroidota</taxon>
        <taxon>Cytophagia</taxon>
        <taxon>Cytophagales</taxon>
        <taxon>Leadbetterellaceae</taxon>
        <taxon>Lacihabitans</taxon>
    </lineage>
</organism>
<dbReference type="GO" id="GO:0032259">
    <property type="term" value="P:methylation"/>
    <property type="evidence" value="ECO:0007669"/>
    <property type="project" value="InterPro"/>
</dbReference>
<keyword evidence="2" id="KW-1185">Reference proteome</keyword>
<sequence>MKGKDIHEMFQTPTAVCEYMVGLVPDGSRRILEPTRGLGNIVNALVRKGKYMVYQPEDFFLLDKTKRFDCVVMNPPFSLPSAKVENAPADVDLNGMRVGYYILEECMKLSDNVIALMPWFTIASSDVRLRKLKAYGMKSLTNLPRKTFDYARIQTTIIELEKGYQGETIFRAFDF</sequence>
<dbReference type="EMBL" id="RJUF01000041">
    <property type="protein sequence ID" value="MCP9763834.1"/>
    <property type="molecule type" value="Genomic_DNA"/>
</dbReference>
<name>A0AAE3H2F5_9BACT</name>
<dbReference type="AlphaFoldDB" id="A0AAE3H2F5"/>
<dbReference type="InterPro" id="IPR002052">
    <property type="entry name" value="DNA_methylase_N6_adenine_CS"/>
</dbReference>
<dbReference type="PRINTS" id="PR00507">
    <property type="entry name" value="N12N6MTFRASE"/>
</dbReference>
<proteinExistence type="predicted"/>
<dbReference type="GO" id="GO:0008168">
    <property type="term" value="F:methyltransferase activity"/>
    <property type="evidence" value="ECO:0007669"/>
    <property type="project" value="InterPro"/>
</dbReference>
<protein>
    <submittedName>
        <fullName evidence="1">Uncharacterized protein</fullName>
    </submittedName>
</protein>
<dbReference type="InterPro" id="IPR029063">
    <property type="entry name" value="SAM-dependent_MTases_sf"/>
</dbReference>
<dbReference type="Gene3D" id="3.40.50.150">
    <property type="entry name" value="Vaccinia Virus protein VP39"/>
    <property type="match status" value="1"/>
</dbReference>
<dbReference type="RefSeq" id="WP_255037599.1">
    <property type="nucleotide sequence ID" value="NZ_RJUF01000041.1"/>
</dbReference>
<dbReference type="Proteomes" id="UP001204144">
    <property type="component" value="Unassembled WGS sequence"/>
</dbReference>
<accession>A0AAE3H2F5</accession>
<evidence type="ECO:0000313" key="1">
    <source>
        <dbReference type="EMBL" id="MCP9763834.1"/>
    </source>
</evidence>
<dbReference type="PROSITE" id="PS00092">
    <property type="entry name" value="N6_MTASE"/>
    <property type="match status" value="1"/>
</dbReference>
<dbReference type="GO" id="GO:0003676">
    <property type="term" value="F:nucleic acid binding"/>
    <property type="evidence" value="ECO:0007669"/>
    <property type="project" value="InterPro"/>
</dbReference>
<evidence type="ECO:0000313" key="2">
    <source>
        <dbReference type="Proteomes" id="UP001204144"/>
    </source>
</evidence>
<gene>
    <name evidence="1" type="ORF">EGI31_12800</name>
</gene>
<comment type="caution">
    <text evidence="1">The sequence shown here is derived from an EMBL/GenBank/DDBJ whole genome shotgun (WGS) entry which is preliminary data.</text>
</comment>
<dbReference type="SUPFAM" id="SSF53335">
    <property type="entry name" value="S-adenosyl-L-methionine-dependent methyltransferases"/>
    <property type="match status" value="1"/>
</dbReference>